<dbReference type="RefSeq" id="WP_267662653.1">
    <property type="nucleotide sequence ID" value="NZ_JAODIX010000007.1"/>
</dbReference>
<dbReference type="GO" id="GO:0008168">
    <property type="term" value="F:methyltransferase activity"/>
    <property type="evidence" value="ECO:0007669"/>
    <property type="project" value="UniProtKB-KW"/>
</dbReference>
<dbReference type="SUPFAM" id="SSF53335">
    <property type="entry name" value="S-adenosyl-L-methionine-dependent methyltransferases"/>
    <property type="match status" value="1"/>
</dbReference>
<comment type="caution">
    <text evidence="2">The sequence shown here is derived from an EMBL/GenBank/DDBJ whole genome shotgun (WGS) entry which is preliminary data.</text>
</comment>
<keyword evidence="2" id="KW-0489">Methyltransferase</keyword>
<dbReference type="PANTHER" id="PTHR43591:SF24">
    <property type="entry name" value="2-METHOXY-6-POLYPRENYL-1,4-BENZOQUINOL METHYLASE, MITOCHONDRIAL"/>
    <property type="match status" value="1"/>
</dbReference>
<sequence length="210" mass="21650">MHGFGDVRFFDRMAPLYDRVMPPANGEALAAGLDHATRSIDRLLDVGGGSGRAAAALTGPERTVVDVSLGMLGRARDERGLSGVAGDAGRLPFRDVSVDAITVVDAFHHLPDQEAAIREAGRVLAPGGALVVREFDPAHPLGRALVAAEHAIGMTSRFRTPSDLASAFDDAGLDPRIVDRGFGYTLAGVAGLSGGDDAAAVGADGDAARR</sequence>
<dbReference type="PANTHER" id="PTHR43591">
    <property type="entry name" value="METHYLTRANSFERASE"/>
    <property type="match status" value="1"/>
</dbReference>
<reference evidence="2 3" key="1">
    <citation type="journal article" date="2019" name="Int. J. Syst. Evol. Microbiol.">
        <title>The Global Catalogue of Microorganisms (GCM) 10K type strain sequencing project: providing services to taxonomists for standard genome sequencing and annotation.</title>
        <authorList>
            <consortium name="The Broad Institute Genomics Platform"/>
            <consortium name="The Broad Institute Genome Sequencing Center for Infectious Disease"/>
            <person name="Wu L."/>
            <person name="Ma J."/>
        </authorList>
    </citation>
    <scope>NUCLEOTIDE SEQUENCE [LARGE SCALE GENOMIC DNA]</scope>
    <source>
        <strain evidence="2 3">Q85</strain>
    </source>
</reference>
<dbReference type="AlphaFoldDB" id="A0ABD5YD62"/>
<evidence type="ECO:0000313" key="2">
    <source>
        <dbReference type="EMBL" id="MFC7185672.1"/>
    </source>
</evidence>
<dbReference type="InterPro" id="IPR013216">
    <property type="entry name" value="Methyltransf_11"/>
</dbReference>
<dbReference type="InterPro" id="IPR029063">
    <property type="entry name" value="SAM-dependent_MTases_sf"/>
</dbReference>
<keyword evidence="3" id="KW-1185">Reference proteome</keyword>
<evidence type="ECO:0000259" key="1">
    <source>
        <dbReference type="Pfam" id="PF08241"/>
    </source>
</evidence>
<name>A0ABD5YD62_9EURY</name>
<dbReference type="Gene3D" id="3.40.50.150">
    <property type="entry name" value="Vaccinia Virus protein VP39"/>
    <property type="match status" value="1"/>
</dbReference>
<dbReference type="EC" id="2.1.1.-" evidence="2"/>
<dbReference type="EMBL" id="JBHSZZ010000007">
    <property type="protein sequence ID" value="MFC7185672.1"/>
    <property type="molecule type" value="Genomic_DNA"/>
</dbReference>
<proteinExistence type="predicted"/>
<gene>
    <name evidence="2" type="ORF">ACFQMK_01915</name>
</gene>
<protein>
    <submittedName>
        <fullName evidence="2">Class I SAM-dependent methyltransferase</fullName>
        <ecNumber evidence="2">2.1.1.-</ecNumber>
    </submittedName>
</protein>
<dbReference type="Pfam" id="PF08241">
    <property type="entry name" value="Methyltransf_11"/>
    <property type="match status" value="1"/>
</dbReference>
<dbReference type="CDD" id="cd02440">
    <property type="entry name" value="AdoMet_MTases"/>
    <property type="match status" value="1"/>
</dbReference>
<feature type="domain" description="Methyltransferase type 11" evidence="1">
    <location>
        <begin position="44"/>
        <end position="132"/>
    </location>
</feature>
<organism evidence="2 3">
    <name type="scientific">Halorubrum yunnanense</name>
    <dbReference type="NCBI Taxonomy" id="1526162"/>
    <lineage>
        <taxon>Archaea</taxon>
        <taxon>Methanobacteriati</taxon>
        <taxon>Methanobacteriota</taxon>
        <taxon>Stenosarchaea group</taxon>
        <taxon>Halobacteria</taxon>
        <taxon>Halobacteriales</taxon>
        <taxon>Haloferacaceae</taxon>
        <taxon>Halorubrum</taxon>
    </lineage>
</organism>
<accession>A0ABD5YD62</accession>
<dbReference type="GO" id="GO:0032259">
    <property type="term" value="P:methylation"/>
    <property type="evidence" value="ECO:0007669"/>
    <property type="project" value="UniProtKB-KW"/>
</dbReference>
<evidence type="ECO:0000313" key="3">
    <source>
        <dbReference type="Proteomes" id="UP001596390"/>
    </source>
</evidence>
<dbReference type="Proteomes" id="UP001596390">
    <property type="component" value="Unassembled WGS sequence"/>
</dbReference>
<keyword evidence="2" id="KW-0808">Transferase</keyword>